<dbReference type="Proteomes" id="UP000827549">
    <property type="component" value="Chromosome 4"/>
</dbReference>
<sequence length="280" mass="31907">MVDYLALHKLWYSPTVQRKVLPTDPLQDFLTHPLDMTAAASIWKTKSAARRLLNNVDGCRHAPVLAYYHLLVIPHSIRRYVLHVSLNQLQGDLHSDSYHLLTARSRDHDMKKDVRFSLPTGLAQLVLVLWPYFSATDSPRNKLWLKEPFPQVPKTLICLLWAAATTAQSGTVTIVNADRLSPLLFGQDQERADDPDEVLNKGKRVILQQLGCIIDGQMSHLLDSSLFEQRVDEAFKRIRFVSLETWWDELGDTSRRYEGLALGANKLDGNEAYSLHLVEQ</sequence>
<evidence type="ECO:0000313" key="2">
    <source>
        <dbReference type="Proteomes" id="UP000827549"/>
    </source>
</evidence>
<name>A0AAF0YDX1_9TREE</name>
<gene>
    <name evidence="1" type="ORF">LOC62_04G005249</name>
</gene>
<dbReference type="RefSeq" id="XP_062627760.1">
    <property type="nucleotide sequence ID" value="XM_062771776.1"/>
</dbReference>
<dbReference type="GeneID" id="87808478"/>
<accession>A0AAF0YDX1</accession>
<proteinExistence type="predicted"/>
<keyword evidence="2" id="KW-1185">Reference proteome</keyword>
<dbReference type="AlphaFoldDB" id="A0AAF0YDX1"/>
<dbReference type="EMBL" id="CP086717">
    <property type="protein sequence ID" value="WOO81728.1"/>
    <property type="molecule type" value="Genomic_DNA"/>
</dbReference>
<protein>
    <submittedName>
        <fullName evidence="1">Uncharacterized protein</fullName>
    </submittedName>
</protein>
<evidence type="ECO:0000313" key="1">
    <source>
        <dbReference type="EMBL" id="WOO81728.1"/>
    </source>
</evidence>
<organism evidence="1 2">
    <name type="scientific">Vanrija pseudolonga</name>
    <dbReference type="NCBI Taxonomy" id="143232"/>
    <lineage>
        <taxon>Eukaryota</taxon>
        <taxon>Fungi</taxon>
        <taxon>Dikarya</taxon>
        <taxon>Basidiomycota</taxon>
        <taxon>Agaricomycotina</taxon>
        <taxon>Tremellomycetes</taxon>
        <taxon>Trichosporonales</taxon>
        <taxon>Trichosporonaceae</taxon>
        <taxon>Vanrija</taxon>
    </lineage>
</organism>
<reference evidence="1" key="1">
    <citation type="submission" date="2023-10" db="EMBL/GenBank/DDBJ databases">
        <authorList>
            <person name="Noh H."/>
        </authorList>
    </citation>
    <scope>NUCLEOTIDE SEQUENCE</scope>
    <source>
        <strain evidence="1">DUCC4014</strain>
    </source>
</reference>